<dbReference type="PANTHER" id="PTHR13887">
    <property type="entry name" value="GLUTATHIONE S-TRANSFERASE KAPPA"/>
    <property type="match status" value="1"/>
</dbReference>
<feature type="domain" description="DSBA-like thioredoxin" evidence="1">
    <location>
        <begin position="15"/>
        <end position="213"/>
    </location>
</feature>
<evidence type="ECO:0000313" key="3">
    <source>
        <dbReference type="Proteomes" id="UP001552299"/>
    </source>
</evidence>
<comment type="caution">
    <text evidence="2">The sequence shown here is derived from an EMBL/GenBank/DDBJ whole genome shotgun (WGS) entry which is preliminary data.</text>
</comment>
<dbReference type="InterPro" id="IPR001853">
    <property type="entry name" value="DSBA-like_thioredoxin_dom"/>
</dbReference>
<dbReference type="AlphaFoldDB" id="A0ABD0UES0"/>
<dbReference type="CDD" id="cd03024">
    <property type="entry name" value="DsbA_FrnE"/>
    <property type="match status" value="1"/>
</dbReference>
<dbReference type="EMBL" id="JANQDX010000015">
    <property type="protein sequence ID" value="KAL0911154.1"/>
    <property type="molecule type" value="Genomic_DNA"/>
</dbReference>
<dbReference type="PANTHER" id="PTHR13887:SF41">
    <property type="entry name" value="THIOREDOXIN SUPERFAMILY PROTEIN"/>
    <property type="match status" value="1"/>
</dbReference>
<dbReference type="SUPFAM" id="SSF52833">
    <property type="entry name" value="Thioredoxin-like"/>
    <property type="match status" value="1"/>
</dbReference>
<proteinExistence type="predicted"/>
<dbReference type="Pfam" id="PF01323">
    <property type="entry name" value="DSBA"/>
    <property type="match status" value="1"/>
</dbReference>
<dbReference type="Proteomes" id="UP001552299">
    <property type="component" value="Unassembled WGS sequence"/>
</dbReference>
<keyword evidence="3" id="KW-1185">Reference proteome</keyword>
<name>A0ABD0UES0_DENTH</name>
<organism evidence="2 3">
    <name type="scientific">Dendrobium thyrsiflorum</name>
    <name type="common">Pinecone-like raceme dendrobium</name>
    <name type="synonym">Orchid</name>
    <dbReference type="NCBI Taxonomy" id="117978"/>
    <lineage>
        <taxon>Eukaryota</taxon>
        <taxon>Viridiplantae</taxon>
        <taxon>Streptophyta</taxon>
        <taxon>Embryophyta</taxon>
        <taxon>Tracheophyta</taxon>
        <taxon>Spermatophyta</taxon>
        <taxon>Magnoliopsida</taxon>
        <taxon>Liliopsida</taxon>
        <taxon>Asparagales</taxon>
        <taxon>Orchidaceae</taxon>
        <taxon>Epidendroideae</taxon>
        <taxon>Malaxideae</taxon>
        <taxon>Dendrobiinae</taxon>
        <taxon>Dendrobium</taxon>
    </lineage>
</organism>
<gene>
    <name evidence="2" type="ORF">M5K25_019270</name>
</gene>
<dbReference type="InterPro" id="IPR036249">
    <property type="entry name" value="Thioredoxin-like_sf"/>
</dbReference>
<protein>
    <recommendedName>
        <fullName evidence="1">DSBA-like thioredoxin domain-containing protein</fullName>
    </recommendedName>
</protein>
<sequence>MDQKAVDSASKKFIQIDVSSDTVCPWCFVGKKNLEKAMSQEQDQFNFEVRWHPFFLNPNAPKEGILKSEFYKNKFGSTQSEHIISRMREVFRGLGFEYDTAGMTGNTLDSHRLISFAANQGYEKQNALVEELFQNYFIQGKFIGDKQVLLDAAQKVGIEGAAELIDDPNKGLKEVNEELEKYSSRISGVPYFVFNGSFQLSGGQPPEAFLRAFQAVSK</sequence>
<dbReference type="Gene3D" id="3.40.30.10">
    <property type="entry name" value="Glutaredoxin"/>
    <property type="match status" value="1"/>
</dbReference>
<evidence type="ECO:0000313" key="2">
    <source>
        <dbReference type="EMBL" id="KAL0911154.1"/>
    </source>
</evidence>
<accession>A0ABD0UES0</accession>
<evidence type="ECO:0000259" key="1">
    <source>
        <dbReference type="Pfam" id="PF01323"/>
    </source>
</evidence>
<reference evidence="2 3" key="1">
    <citation type="journal article" date="2024" name="Plant Biotechnol. J.">
        <title>Dendrobium thyrsiflorum genome and its molecular insights into genes involved in important horticultural traits.</title>
        <authorList>
            <person name="Chen B."/>
            <person name="Wang J.Y."/>
            <person name="Zheng P.J."/>
            <person name="Li K.L."/>
            <person name="Liang Y.M."/>
            <person name="Chen X.F."/>
            <person name="Zhang C."/>
            <person name="Zhao X."/>
            <person name="He X."/>
            <person name="Zhang G.Q."/>
            <person name="Liu Z.J."/>
            <person name="Xu Q."/>
        </authorList>
    </citation>
    <scope>NUCLEOTIDE SEQUENCE [LARGE SCALE GENOMIC DNA]</scope>
    <source>
        <strain evidence="2">GZMU011</strain>
    </source>
</reference>